<evidence type="ECO:0000313" key="2">
    <source>
        <dbReference type="EMBL" id="KAA0147135.1"/>
    </source>
</evidence>
<name>A0A5A8DBW7_CAFRO</name>
<accession>A0A5A8DBW7</accession>
<dbReference type="EMBL" id="VLTL01000077">
    <property type="protein sequence ID" value="KAA0162735.1"/>
    <property type="molecule type" value="Genomic_DNA"/>
</dbReference>
<feature type="compositionally biased region" description="Basic and acidic residues" evidence="1">
    <location>
        <begin position="37"/>
        <end position="50"/>
    </location>
</feature>
<reference evidence="3 4" key="1">
    <citation type="submission" date="2019-07" db="EMBL/GenBank/DDBJ databases">
        <title>Genomes of Cafeteria roenbergensis.</title>
        <authorList>
            <person name="Fischer M.G."/>
            <person name="Hackl T."/>
            <person name="Roman M."/>
        </authorList>
    </citation>
    <scope>NUCLEOTIDE SEQUENCE [LARGE SCALE GENOMIC DNA]</scope>
    <source>
        <strain evidence="3 4">RCC970-E3</strain>
    </source>
</reference>
<evidence type="ECO:0000313" key="3">
    <source>
        <dbReference type="EMBL" id="KAA0162735.1"/>
    </source>
</evidence>
<organism evidence="3 4">
    <name type="scientific">Cafeteria roenbergensis</name>
    <name type="common">Marine flagellate</name>
    <dbReference type="NCBI Taxonomy" id="33653"/>
    <lineage>
        <taxon>Eukaryota</taxon>
        <taxon>Sar</taxon>
        <taxon>Stramenopiles</taxon>
        <taxon>Bigyra</taxon>
        <taxon>Opalozoa</taxon>
        <taxon>Bicosoecida</taxon>
        <taxon>Cafeteriaceae</taxon>
        <taxon>Cafeteria</taxon>
    </lineage>
</organism>
<comment type="caution">
    <text evidence="3">The sequence shown here is derived from an EMBL/GenBank/DDBJ whole genome shotgun (WGS) entry which is preliminary data.</text>
</comment>
<feature type="region of interest" description="Disordered" evidence="1">
    <location>
        <begin position="28"/>
        <end position="80"/>
    </location>
</feature>
<evidence type="ECO:0000256" key="1">
    <source>
        <dbReference type="SAM" id="MobiDB-lite"/>
    </source>
</evidence>
<protein>
    <submittedName>
        <fullName evidence="3">Uncharacterized protein</fullName>
    </submittedName>
</protein>
<dbReference type="Proteomes" id="UP000324907">
    <property type="component" value="Unassembled WGS sequence"/>
</dbReference>
<proteinExistence type="predicted"/>
<gene>
    <name evidence="3" type="ORF">FNF28_04616</name>
    <name evidence="2" type="ORF">FNF28_07598</name>
</gene>
<feature type="compositionally biased region" description="Basic and acidic residues" evidence="1">
    <location>
        <begin position="71"/>
        <end position="80"/>
    </location>
</feature>
<sequence>MSQQVQRQWYRESVQGMIDALVEDEDEFSRGADSFEVEARDADASDDGPRHWRGGSGGRTSGGSADDDVDEVSHESDIEF</sequence>
<dbReference type="AlphaFoldDB" id="A0A5A8DBW7"/>
<dbReference type="EMBL" id="VLTL01000290">
    <property type="protein sequence ID" value="KAA0147135.1"/>
    <property type="molecule type" value="Genomic_DNA"/>
</dbReference>
<evidence type="ECO:0000313" key="4">
    <source>
        <dbReference type="Proteomes" id="UP000324907"/>
    </source>
</evidence>